<evidence type="ECO:0000313" key="5">
    <source>
        <dbReference type="Proteomes" id="UP000009170"/>
    </source>
</evidence>
<comment type="similarity">
    <text evidence="1 3">Belongs to the TBCA family.</text>
</comment>
<dbReference type="STRING" id="70448.A0A090M4R9"/>
<reference evidence="5" key="1">
    <citation type="journal article" date="2006" name="Proc. Natl. Acad. Sci. U.S.A.">
        <title>Genome analysis of the smallest free-living eukaryote Ostreococcus tauri unveils many unique features.</title>
        <authorList>
            <person name="Derelle E."/>
            <person name="Ferraz C."/>
            <person name="Rombauts S."/>
            <person name="Rouze P."/>
            <person name="Worden A.Z."/>
            <person name="Robbens S."/>
            <person name="Partensky F."/>
            <person name="Degroeve S."/>
            <person name="Echeynie S."/>
            <person name="Cooke R."/>
            <person name="Saeys Y."/>
            <person name="Wuyts J."/>
            <person name="Jabbari K."/>
            <person name="Bowler C."/>
            <person name="Panaud O."/>
            <person name="Piegu B."/>
            <person name="Ball S.G."/>
            <person name="Ral J.-P."/>
            <person name="Bouget F.-Y."/>
            <person name="Piganeau G."/>
            <person name="De Baets B."/>
            <person name="Picard A."/>
            <person name="Delseny M."/>
            <person name="Demaille J."/>
            <person name="Van de Peer Y."/>
            <person name="Moreau H."/>
        </authorList>
    </citation>
    <scope>NUCLEOTIDE SEQUENCE [LARGE SCALE GENOMIC DNA]</scope>
    <source>
        <strain evidence="5">OTTH 0595 / CCAP 157/2 / RCC745</strain>
    </source>
</reference>
<protein>
    <recommendedName>
        <fullName evidence="3">Tubulin-specific chaperone A</fullName>
    </recommendedName>
</protein>
<comment type="caution">
    <text evidence="4">The sequence shown here is derived from an EMBL/GenBank/DDBJ whole genome shotgun (WGS) entry which is preliminary data.</text>
</comment>
<evidence type="ECO:0000313" key="4">
    <source>
        <dbReference type="EMBL" id="CEF97672.1"/>
    </source>
</evidence>
<dbReference type="GO" id="GO:0048487">
    <property type="term" value="F:beta-tubulin binding"/>
    <property type="evidence" value="ECO:0007669"/>
    <property type="project" value="InterPro"/>
</dbReference>
<dbReference type="AlphaFoldDB" id="A0A090M4R9"/>
<dbReference type="SUPFAM" id="SSF46988">
    <property type="entry name" value="Tubulin chaperone cofactor A"/>
    <property type="match status" value="1"/>
</dbReference>
<dbReference type="KEGG" id="ota:OT_ostta04g03860"/>
<gene>
    <name evidence="4" type="ORF">OT_ostta04g03860</name>
</gene>
<organism evidence="4 5">
    <name type="scientific">Ostreococcus tauri</name>
    <name type="common">Marine green alga</name>
    <dbReference type="NCBI Taxonomy" id="70448"/>
    <lineage>
        <taxon>Eukaryota</taxon>
        <taxon>Viridiplantae</taxon>
        <taxon>Chlorophyta</taxon>
        <taxon>Mamiellophyceae</taxon>
        <taxon>Mamiellales</taxon>
        <taxon>Bathycoccaceae</taxon>
        <taxon>Ostreococcus</taxon>
    </lineage>
</organism>
<evidence type="ECO:0000256" key="3">
    <source>
        <dbReference type="RuleBase" id="RU364030"/>
    </source>
</evidence>
<evidence type="ECO:0000256" key="1">
    <source>
        <dbReference type="ARBA" id="ARBA00006806"/>
    </source>
</evidence>
<dbReference type="FunCoup" id="A0A090M4R9">
    <property type="interactions" value="1369"/>
</dbReference>
<keyword evidence="5" id="KW-1185">Reference proteome</keyword>
<keyword evidence="3" id="KW-0493">Microtubule</keyword>
<reference evidence="4 5" key="2">
    <citation type="journal article" date="2014" name="BMC Genomics">
        <title>An improved genome of the model marine alga Ostreococcus tauri unfolds by assessing Illumina de novo assemblies.</title>
        <authorList>
            <person name="Blanc-Mathieu R."/>
            <person name="Verhelst B."/>
            <person name="Derelle E."/>
            <person name="Rombauts S."/>
            <person name="Bouget F.Y."/>
            <person name="Carre I."/>
            <person name="Chateau A."/>
            <person name="Eyre-Walker A."/>
            <person name="Grimsley N."/>
            <person name="Moreau H."/>
            <person name="Piegu B."/>
            <person name="Rivals E."/>
            <person name="Schackwitz W."/>
            <person name="Van de Peer Y."/>
            <person name="Piganeau G."/>
        </authorList>
    </citation>
    <scope>NUCLEOTIDE SEQUENCE [LARGE SCALE GENOMIC DNA]</scope>
    <source>
        <strain evidence="5">OTTH 0595 / CCAP 157/2 / RCC745</strain>
    </source>
</reference>
<dbReference type="OrthoDB" id="296187at2759"/>
<dbReference type="GO" id="GO:0005829">
    <property type="term" value="C:cytosol"/>
    <property type="evidence" value="ECO:0007669"/>
    <property type="project" value="TreeGrafter"/>
</dbReference>
<dbReference type="InterPro" id="IPR036126">
    <property type="entry name" value="TBCA_sf"/>
</dbReference>
<dbReference type="Proteomes" id="UP000009170">
    <property type="component" value="Unassembled WGS sequence"/>
</dbReference>
<keyword evidence="2 3" id="KW-0143">Chaperone</keyword>
<name>A0A090M4R9_OSTTA</name>
<comment type="subcellular location">
    <subcellularLocation>
        <location evidence="3">Cytoplasm</location>
        <location evidence="3">Cytoskeleton</location>
    </subcellularLocation>
</comment>
<evidence type="ECO:0000256" key="2">
    <source>
        <dbReference type="ARBA" id="ARBA00023186"/>
    </source>
</evidence>
<dbReference type="GO" id="GO:0007021">
    <property type="term" value="P:tubulin complex assembly"/>
    <property type="evidence" value="ECO:0007669"/>
    <property type="project" value="UniProtKB-UniRule"/>
</dbReference>
<accession>A0A090M4R9</accession>
<dbReference type="Gene3D" id="1.20.58.90">
    <property type="match status" value="1"/>
</dbReference>
<dbReference type="PANTHER" id="PTHR21500:SF0">
    <property type="entry name" value="TUBULIN-SPECIFIC CHAPERONE A"/>
    <property type="match status" value="1"/>
</dbReference>
<dbReference type="InParanoid" id="A0A090M4R9"/>
<dbReference type="Pfam" id="PF02970">
    <property type="entry name" value="TBCA"/>
    <property type="match status" value="1"/>
</dbReference>
<dbReference type="RefSeq" id="XP_022838822.1">
    <property type="nucleotide sequence ID" value="XM_022984565.1"/>
</dbReference>
<proteinExistence type="inferred from homology"/>
<dbReference type="GO" id="GO:0007023">
    <property type="term" value="P:post-chaperonin tubulin folding pathway"/>
    <property type="evidence" value="ECO:0007669"/>
    <property type="project" value="UniProtKB-UniRule"/>
</dbReference>
<comment type="subunit">
    <text evidence="3">Supercomplex made of cofactors A to E. Cofactors A and D function by capturing and stabilizing tubulin in a quasi-native conformation. Cofactor E binds to the cofactor D-tubulin complex; interaction with cofactor C then causes the release of tubulin polypeptides that are committed to the native state.</text>
</comment>
<dbReference type="GO" id="GO:0005874">
    <property type="term" value="C:microtubule"/>
    <property type="evidence" value="ECO:0007669"/>
    <property type="project" value="UniProtKB-KW"/>
</dbReference>
<dbReference type="EMBL" id="CAID01000004">
    <property type="protein sequence ID" value="CEF97672.1"/>
    <property type="molecule type" value="Genomic_DNA"/>
</dbReference>
<dbReference type="GeneID" id="34945779"/>
<dbReference type="PANTHER" id="PTHR21500">
    <property type="entry name" value="TUBULIN-SPECIFIC CHAPERONE A"/>
    <property type="match status" value="1"/>
</dbReference>
<keyword evidence="3" id="KW-0206">Cytoskeleton</keyword>
<keyword evidence="3" id="KW-0963">Cytoplasm</keyword>
<sequence>MEATPRASAEDAKRAIKIKTGSLRRLFRERAMYAEEVELGERETRAMRARGADASDVKQQENVLQESTMMVHDNATRLIDARNDLESTVKHFELDDGVRESEELVAARALLEEVRAGLET</sequence>
<dbReference type="InterPro" id="IPR004226">
    <property type="entry name" value="TBCA"/>
</dbReference>